<proteinExistence type="predicted"/>
<accession>A0AAW0FWD6</accession>
<dbReference type="AlphaFoldDB" id="A0AAW0FWD6"/>
<dbReference type="InterPro" id="IPR036047">
    <property type="entry name" value="F-box-like_dom_sf"/>
</dbReference>
<gene>
    <name evidence="3" type="ORF">QCA50_013480</name>
</gene>
<reference evidence="3 4" key="1">
    <citation type="submission" date="2022-09" db="EMBL/GenBank/DDBJ databases">
        <authorList>
            <person name="Palmer J.M."/>
        </authorList>
    </citation>
    <scope>NUCLEOTIDE SEQUENCE [LARGE SCALE GENOMIC DNA]</scope>
    <source>
        <strain evidence="3 4">DSM 7382</strain>
    </source>
</reference>
<evidence type="ECO:0000313" key="3">
    <source>
        <dbReference type="EMBL" id="KAK7683642.1"/>
    </source>
</evidence>
<dbReference type="EMBL" id="JASBNA010000030">
    <property type="protein sequence ID" value="KAK7683642.1"/>
    <property type="molecule type" value="Genomic_DNA"/>
</dbReference>
<evidence type="ECO:0000259" key="2">
    <source>
        <dbReference type="PROSITE" id="PS50181"/>
    </source>
</evidence>
<evidence type="ECO:0000256" key="1">
    <source>
        <dbReference type="SAM" id="MobiDB-lite"/>
    </source>
</evidence>
<dbReference type="SUPFAM" id="SSF81383">
    <property type="entry name" value="F-box domain"/>
    <property type="match status" value="1"/>
</dbReference>
<name>A0AAW0FWD6_9APHY</name>
<feature type="compositionally biased region" description="Basic and acidic residues" evidence="1">
    <location>
        <begin position="12"/>
        <end position="28"/>
    </location>
</feature>
<sequence length="668" mass="77068">MPKPLQSKRLKAREGSSKDIEHEPEPKPELSSSTSITKPQRNVRRGLRGALQSLPEMPLDILIEVLCRSRPLDLLHIARTTKAFRNLLMARSSAYIWKESRMNVEGLPEPFPGMSEPVFASLCFEPICTLCFKSGIQNVIWEFRARLCNSCKSTRTKNPLALLVDVDTVDFVLPHMSAHLSTKRIYGETLVLDSEVTEIMGAWKRQVDVEARTKFLEEGKARVKELEAHAARCRLWFSHTKTERAEEIEAMKRRRYEEVSRRLKEMGYEEDVLWVDKQRFLTDSVRLKMLPAVRQMQPLTERGWQKIQQEVVCHVMTKIRPRRLKSEYMESLRQRFVLYRQAMATFARPYRNVFPSTRELARLPDFKAILDPSVNKQEPTIDIYQALEPKIPDIVANWKAEVKEKLDEYLKNAMDDLPPDISLDNLVFAQMFRCHNCHSVFQNLDYLIAIHECRRRFPTAGGYYSQDSMYDSTLDILGMCVWKPSRFSTSSPSALRVLEACGKDRLATVQELDQLNPRLTCKKIDCQSLGTETIYNWRDAVAHVMRRAGYGGPSCELEVISSEKVLKLGPLDQAVERENENTVTLQRVWYCSHCEEHNKPKDDIVSHLKDIHGIDMPSDADLFPDPDRTVLNSIVYVVQDSYKERVELLTSPVLKALETGRAVFNEDL</sequence>
<protein>
    <recommendedName>
        <fullName evidence="2">F-box domain-containing protein</fullName>
    </recommendedName>
</protein>
<comment type="caution">
    <text evidence="3">The sequence shown here is derived from an EMBL/GenBank/DDBJ whole genome shotgun (WGS) entry which is preliminary data.</text>
</comment>
<feature type="compositionally biased region" description="Polar residues" evidence="1">
    <location>
        <begin position="30"/>
        <end position="40"/>
    </location>
</feature>
<feature type="region of interest" description="Disordered" evidence="1">
    <location>
        <begin position="1"/>
        <end position="42"/>
    </location>
</feature>
<feature type="domain" description="F-box" evidence="2">
    <location>
        <begin position="51"/>
        <end position="100"/>
    </location>
</feature>
<feature type="compositionally biased region" description="Basic residues" evidence="1">
    <location>
        <begin position="1"/>
        <end position="11"/>
    </location>
</feature>
<dbReference type="Proteomes" id="UP001385951">
    <property type="component" value="Unassembled WGS sequence"/>
</dbReference>
<dbReference type="PROSITE" id="PS50181">
    <property type="entry name" value="FBOX"/>
    <property type="match status" value="1"/>
</dbReference>
<organism evidence="3 4">
    <name type="scientific">Cerrena zonata</name>
    <dbReference type="NCBI Taxonomy" id="2478898"/>
    <lineage>
        <taxon>Eukaryota</taxon>
        <taxon>Fungi</taxon>
        <taxon>Dikarya</taxon>
        <taxon>Basidiomycota</taxon>
        <taxon>Agaricomycotina</taxon>
        <taxon>Agaricomycetes</taxon>
        <taxon>Polyporales</taxon>
        <taxon>Cerrenaceae</taxon>
        <taxon>Cerrena</taxon>
    </lineage>
</organism>
<dbReference type="InterPro" id="IPR001810">
    <property type="entry name" value="F-box_dom"/>
</dbReference>
<evidence type="ECO:0000313" key="4">
    <source>
        <dbReference type="Proteomes" id="UP001385951"/>
    </source>
</evidence>
<keyword evidence="4" id="KW-1185">Reference proteome</keyword>